<evidence type="ECO:0000313" key="1">
    <source>
        <dbReference type="EMBL" id="PRQ59939.1"/>
    </source>
</evidence>
<sequence>MWSKKRVYFIQPQLYHYACIFDLLRQARLIEEVEKLIRNMLMKPDVFVCGALLGGCQSH</sequence>
<comment type="caution">
    <text evidence="1">The sequence shown here is derived from an EMBL/GenBank/DDBJ whole genome shotgun (WGS) entry which is preliminary data.</text>
</comment>
<keyword evidence="2" id="KW-1185">Reference proteome</keyword>
<dbReference type="Proteomes" id="UP000238479">
    <property type="component" value="Chromosome 1"/>
</dbReference>
<protein>
    <submittedName>
        <fullName evidence="1">Uncharacterized protein</fullName>
    </submittedName>
</protein>
<dbReference type="Gramene" id="PRQ59939">
    <property type="protein sequence ID" value="PRQ59939"/>
    <property type="gene ID" value="RchiOBHm_Chr1g0375691"/>
</dbReference>
<dbReference type="PANTHER" id="PTHR47926">
    <property type="entry name" value="PENTATRICOPEPTIDE REPEAT-CONTAINING PROTEIN"/>
    <property type="match status" value="1"/>
</dbReference>
<gene>
    <name evidence="1" type="ORF">RchiOBHm_Chr1g0375691</name>
</gene>
<dbReference type="Gene3D" id="1.25.40.10">
    <property type="entry name" value="Tetratricopeptide repeat domain"/>
    <property type="match status" value="1"/>
</dbReference>
<name>A0A2P6SMR1_ROSCH</name>
<dbReference type="EMBL" id="PDCK01000039">
    <property type="protein sequence ID" value="PRQ59939.1"/>
    <property type="molecule type" value="Genomic_DNA"/>
</dbReference>
<reference evidence="1 2" key="1">
    <citation type="journal article" date="2018" name="Nat. Genet.">
        <title>The Rosa genome provides new insights in the design of modern roses.</title>
        <authorList>
            <person name="Bendahmane M."/>
        </authorList>
    </citation>
    <scope>NUCLEOTIDE SEQUENCE [LARGE SCALE GENOMIC DNA]</scope>
    <source>
        <strain evidence="2">cv. Old Blush</strain>
    </source>
</reference>
<dbReference type="GO" id="GO:0009451">
    <property type="term" value="P:RNA modification"/>
    <property type="evidence" value="ECO:0007669"/>
    <property type="project" value="InterPro"/>
</dbReference>
<dbReference type="AlphaFoldDB" id="A0A2P6SMR1"/>
<evidence type="ECO:0000313" key="2">
    <source>
        <dbReference type="Proteomes" id="UP000238479"/>
    </source>
</evidence>
<proteinExistence type="predicted"/>
<dbReference type="InterPro" id="IPR011990">
    <property type="entry name" value="TPR-like_helical_dom_sf"/>
</dbReference>
<organism evidence="1 2">
    <name type="scientific">Rosa chinensis</name>
    <name type="common">China rose</name>
    <dbReference type="NCBI Taxonomy" id="74649"/>
    <lineage>
        <taxon>Eukaryota</taxon>
        <taxon>Viridiplantae</taxon>
        <taxon>Streptophyta</taxon>
        <taxon>Embryophyta</taxon>
        <taxon>Tracheophyta</taxon>
        <taxon>Spermatophyta</taxon>
        <taxon>Magnoliopsida</taxon>
        <taxon>eudicotyledons</taxon>
        <taxon>Gunneridae</taxon>
        <taxon>Pentapetalae</taxon>
        <taxon>rosids</taxon>
        <taxon>fabids</taxon>
        <taxon>Rosales</taxon>
        <taxon>Rosaceae</taxon>
        <taxon>Rosoideae</taxon>
        <taxon>Rosoideae incertae sedis</taxon>
        <taxon>Rosa</taxon>
    </lineage>
</organism>
<accession>A0A2P6SMR1</accession>
<dbReference type="PANTHER" id="PTHR47926:SF401">
    <property type="entry name" value="PENTATRICOPEPTIDE REPEAT-CONTAINING PROTEIN"/>
    <property type="match status" value="1"/>
</dbReference>
<dbReference type="STRING" id="74649.A0A2P6SMR1"/>
<dbReference type="GO" id="GO:0003723">
    <property type="term" value="F:RNA binding"/>
    <property type="evidence" value="ECO:0007669"/>
    <property type="project" value="InterPro"/>
</dbReference>
<dbReference type="InterPro" id="IPR046960">
    <property type="entry name" value="PPR_At4g14850-like_plant"/>
</dbReference>